<reference evidence="6 7" key="1">
    <citation type="journal article" date="2024" name="IMA Fungus">
        <title>IMA Genome - F19 : A genome assembly and annotation guide to empower mycologists, including annotated draft genome sequences of Ceratocystis pirilliformis, Diaporthe australafricana, Fusarium ophioides, Paecilomyces lecythidis, and Sporothrix stenoceras.</title>
        <authorList>
            <person name="Aylward J."/>
            <person name="Wilson A.M."/>
            <person name="Visagie C.M."/>
            <person name="Spraker J."/>
            <person name="Barnes I."/>
            <person name="Buitendag C."/>
            <person name="Ceriani C."/>
            <person name="Del Mar Angel L."/>
            <person name="du Plessis D."/>
            <person name="Fuchs T."/>
            <person name="Gasser K."/>
            <person name="Kramer D."/>
            <person name="Li W."/>
            <person name="Munsamy K."/>
            <person name="Piso A."/>
            <person name="Price J.L."/>
            <person name="Sonnekus B."/>
            <person name="Thomas C."/>
            <person name="van der Nest A."/>
            <person name="van Dijk A."/>
            <person name="van Heerden A."/>
            <person name="van Vuuren N."/>
            <person name="Yilmaz N."/>
            <person name="Duong T.A."/>
            <person name="van der Merwe N.A."/>
            <person name="Wingfield M.J."/>
            <person name="Wingfield B.D."/>
        </authorList>
    </citation>
    <scope>NUCLEOTIDE SEQUENCE [LARGE SCALE GENOMIC DNA]</scope>
    <source>
        <strain evidence="6 7">CMW 18167</strain>
    </source>
</reference>
<feature type="region of interest" description="Disordered" evidence="3">
    <location>
        <begin position="415"/>
        <end position="439"/>
    </location>
</feature>
<feature type="compositionally biased region" description="Basic and acidic residues" evidence="3">
    <location>
        <begin position="37"/>
        <end position="65"/>
    </location>
</feature>
<feature type="compositionally biased region" description="Polar residues" evidence="3">
    <location>
        <begin position="424"/>
        <end position="434"/>
    </location>
</feature>
<dbReference type="Pfam" id="PF08164">
    <property type="entry name" value="TRAUB"/>
    <property type="match status" value="1"/>
</dbReference>
<proteinExistence type="inferred from homology"/>
<feature type="compositionally biased region" description="Acidic residues" evidence="3">
    <location>
        <begin position="102"/>
        <end position="139"/>
    </location>
</feature>
<evidence type="ECO:0000256" key="3">
    <source>
        <dbReference type="SAM" id="MobiDB-lite"/>
    </source>
</evidence>
<evidence type="ECO:0000256" key="1">
    <source>
        <dbReference type="ARBA" id="ARBA00008966"/>
    </source>
</evidence>
<evidence type="ECO:0000259" key="4">
    <source>
        <dbReference type="Pfam" id="PF08164"/>
    </source>
</evidence>
<evidence type="ECO:0000313" key="7">
    <source>
        <dbReference type="Proteomes" id="UP001583193"/>
    </source>
</evidence>
<dbReference type="InterPro" id="IPR025160">
    <property type="entry name" value="AATF"/>
</dbReference>
<feature type="domain" description="Apoptosis-antagonizing transcription factor C-terminal" evidence="4">
    <location>
        <begin position="446"/>
        <end position="536"/>
    </location>
</feature>
<accession>A0ABR3WWH9</accession>
<feature type="compositionally biased region" description="Basic and acidic residues" evidence="3">
    <location>
        <begin position="18"/>
        <end position="30"/>
    </location>
</feature>
<protein>
    <recommendedName>
        <fullName evidence="2">Protein BFR2</fullName>
    </recommendedName>
</protein>
<feature type="domain" description="AATF leucine zipper-containing" evidence="5">
    <location>
        <begin position="254"/>
        <end position="376"/>
    </location>
</feature>
<keyword evidence="7" id="KW-1185">Reference proteome</keyword>
<feature type="compositionally biased region" description="Acidic residues" evidence="3">
    <location>
        <begin position="159"/>
        <end position="218"/>
    </location>
</feature>
<comment type="caution">
    <text evidence="6">The sequence shown here is derived from an EMBL/GenBank/DDBJ whole genome shotgun (WGS) entry which is preliminary data.</text>
</comment>
<sequence length="573" mass="63093">MAPEGRTRSSLGRSLADQLKDLEDPMPKDYDPEDQDEGLRSDDDRSVADDNAGREHYEDVGESKLRKPQAISLGKEYSGSKVSRADLEAESDDDPFAKRSEDEDVSDEDDEEEESGDEGEQLDEDDEIDSADAFGESDEERFKDFKFRASKQSRVADVNGEDESDDQEEESEDEMETDDLAGDQDSEEVSEGDSDALSGDEDDEDESDLDEDEEEDDIPAPTVGQSDEREELRKLMATDQKTIAATISQAAKADAAKGFAVKQQRSAFDALLNTRIKLQKGLTSVNALPNAAKEAESVDEGAIRSAESAALALWTTLEDLRLALADAQSKDSSKKRKRPSPVTSATSSASLWKRMMDLETESVAHRRAILDKWSVKVRGSSATLPNARGKLLGNASGSQQTITAVLDAHIATENGERASKRSRQSNGATSNSNDVPEPVYDDTLFYQSLLRDLVEQRMSSSDAITNGVETLHIQLPAVNPTTGMRKDKVKRAVDTKASKGRKMRYTVHEKLQNFMVPEDRGTWTNKAREEFFASLLGKTASGQLREEDDEEADQNGVESDDDAEEGGLRLFRS</sequence>
<evidence type="ECO:0000256" key="2">
    <source>
        <dbReference type="ARBA" id="ARBA00013850"/>
    </source>
</evidence>
<feature type="region of interest" description="Disordered" evidence="3">
    <location>
        <begin position="327"/>
        <end position="348"/>
    </location>
</feature>
<dbReference type="PANTHER" id="PTHR15565">
    <property type="entry name" value="AATF PROTEIN APOPTOSIS ANTAGONIZING TRANSCRIPTION FACTOR"/>
    <property type="match status" value="1"/>
</dbReference>
<name>A0ABR3WWH9_9EURO</name>
<gene>
    <name evidence="6" type="primary">BFR2</name>
    <name evidence="6" type="ORF">Plec18167_008473</name>
</gene>
<organism evidence="6 7">
    <name type="scientific">Paecilomyces lecythidis</name>
    <dbReference type="NCBI Taxonomy" id="3004212"/>
    <lineage>
        <taxon>Eukaryota</taxon>
        <taxon>Fungi</taxon>
        <taxon>Dikarya</taxon>
        <taxon>Ascomycota</taxon>
        <taxon>Pezizomycotina</taxon>
        <taxon>Eurotiomycetes</taxon>
        <taxon>Eurotiomycetidae</taxon>
        <taxon>Eurotiales</taxon>
        <taxon>Thermoascaceae</taxon>
        <taxon>Paecilomyces</taxon>
    </lineage>
</organism>
<dbReference type="InterPro" id="IPR039223">
    <property type="entry name" value="AATF/Bfr2"/>
</dbReference>
<evidence type="ECO:0000313" key="6">
    <source>
        <dbReference type="EMBL" id="KAL1868007.1"/>
    </source>
</evidence>
<evidence type="ECO:0000259" key="5">
    <source>
        <dbReference type="Pfam" id="PF13339"/>
    </source>
</evidence>
<feature type="region of interest" description="Disordered" evidence="3">
    <location>
        <begin position="538"/>
        <end position="573"/>
    </location>
</feature>
<feature type="compositionally biased region" description="Acidic residues" evidence="3">
    <location>
        <begin position="546"/>
        <end position="565"/>
    </location>
</feature>
<dbReference type="Proteomes" id="UP001583193">
    <property type="component" value="Unassembled WGS sequence"/>
</dbReference>
<dbReference type="Pfam" id="PF13339">
    <property type="entry name" value="AATF-Che1"/>
    <property type="match status" value="1"/>
</dbReference>
<dbReference type="PANTHER" id="PTHR15565:SF0">
    <property type="entry name" value="PROTEIN AATF"/>
    <property type="match status" value="1"/>
</dbReference>
<dbReference type="EMBL" id="JAVDPF010000041">
    <property type="protein sequence ID" value="KAL1868007.1"/>
    <property type="molecule type" value="Genomic_DNA"/>
</dbReference>
<dbReference type="InterPro" id="IPR012617">
    <property type="entry name" value="AATF_C"/>
</dbReference>
<feature type="region of interest" description="Disordered" evidence="3">
    <location>
        <begin position="1"/>
        <end position="229"/>
    </location>
</feature>
<comment type="similarity">
    <text evidence="1">Belongs to the AATF family.</text>
</comment>